<proteinExistence type="predicted"/>
<accession>A0ABN2YKH4</accession>
<dbReference type="Proteomes" id="UP001500575">
    <property type="component" value="Unassembled WGS sequence"/>
</dbReference>
<dbReference type="RefSeq" id="WP_344304547.1">
    <property type="nucleotide sequence ID" value="NZ_BAAAQQ010000013.1"/>
</dbReference>
<comment type="caution">
    <text evidence="3">The sequence shown here is derived from an EMBL/GenBank/DDBJ whole genome shotgun (WGS) entry which is preliminary data.</text>
</comment>
<dbReference type="EMBL" id="BAAAQQ010000013">
    <property type="protein sequence ID" value="GAA2128706.1"/>
    <property type="molecule type" value="Genomic_DNA"/>
</dbReference>
<dbReference type="InterPro" id="IPR023365">
    <property type="entry name" value="Sortase_dom-sf"/>
</dbReference>
<protein>
    <submittedName>
        <fullName evidence="3">Class F sortase</fullName>
    </submittedName>
</protein>
<reference evidence="3 4" key="1">
    <citation type="journal article" date="2019" name="Int. J. Syst. Evol. Microbiol.">
        <title>The Global Catalogue of Microorganisms (GCM) 10K type strain sequencing project: providing services to taxonomists for standard genome sequencing and annotation.</title>
        <authorList>
            <consortium name="The Broad Institute Genomics Platform"/>
            <consortium name="The Broad Institute Genome Sequencing Center for Infectious Disease"/>
            <person name="Wu L."/>
            <person name="Ma J."/>
        </authorList>
    </citation>
    <scope>NUCLEOTIDE SEQUENCE [LARGE SCALE GENOMIC DNA]</scope>
    <source>
        <strain evidence="3 4">JCM 16021</strain>
    </source>
</reference>
<evidence type="ECO:0000313" key="4">
    <source>
        <dbReference type="Proteomes" id="UP001500575"/>
    </source>
</evidence>
<dbReference type="Pfam" id="PF04203">
    <property type="entry name" value="Sortase"/>
    <property type="match status" value="1"/>
</dbReference>
<keyword evidence="4" id="KW-1185">Reference proteome</keyword>
<evidence type="ECO:0000256" key="2">
    <source>
        <dbReference type="SAM" id="MobiDB-lite"/>
    </source>
</evidence>
<gene>
    <name evidence="3" type="ORF">GCM10009843_29450</name>
</gene>
<dbReference type="InterPro" id="IPR042001">
    <property type="entry name" value="Sortase_F"/>
</dbReference>
<dbReference type="SUPFAM" id="SSF63817">
    <property type="entry name" value="Sortase"/>
    <property type="match status" value="1"/>
</dbReference>
<dbReference type="PROSITE" id="PS51257">
    <property type="entry name" value="PROKAR_LIPOPROTEIN"/>
    <property type="match status" value="1"/>
</dbReference>
<dbReference type="Gene3D" id="2.40.260.10">
    <property type="entry name" value="Sortase"/>
    <property type="match status" value="1"/>
</dbReference>
<organism evidence="3 4">
    <name type="scientific">Nocardioides bigeumensis</name>
    <dbReference type="NCBI Taxonomy" id="433657"/>
    <lineage>
        <taxon>Bacteria</taxon>
        <taxon>Bacillati</taxon>
        <taxon>Actinomycetota</taxon>
        <taxon>Actinomycetes</taxon>
        <taxon>Propionibacteriales</taxon>
        <taxon>Nocardioidaceae</taxon>
        <taxon>Nocardioides</taxon>
    </lineage>
</organism>
<evidence type="ECO:0000313" key="3">
    <source>
        <dbReference type="EMBL" id="GAA2128706.1"/>
    </source>
</evidence>
<dbReference type="CDD" id="cd05829">
    <property type="entry name" value="Sortase_F"/>
    <property type="match status" value="1"/>
</dbReference>
<keyword evidence="1" id="KW-0378">Hydrolase</keyword>
<feature type="region of interest" description="Disordered" evidence="2">
    <location>
        <begin position="28"/>
        <end position="56"/>
    </location>
</feature>
<dbReference type="InterPro" id="IPR005754">
    <property type="entry name" value="Sortase"/>
</dbReference>
<name>A0ABN2YKH4_9ACTN</name>
<sequence length="203" mass="20563">MGGPLGRVALLLAGVLLIAGCGDASDPLVASSPGSAATGATESAAATGATPRKPDVSPVQLRIPAIQVSTPLVGLGLHEDGTVEVPTNPDRAGWYELGTVPGQPGSSVILGHLDSLDGPAVFAELATLRVGQDVEVGLSDGTTVTFRIRRIATFANADFPADLVYAGSRGQTTLNLVTCGGEYDPDLGGYQANVVVFTRRVAA</sequence>
<evidence type="ECO:0000256" key="1">
    <source>
        <dbReference type="ARBA" id="ARBA00022801"/>
    </source>
</evidence>
<feature type="compositionally biased region" description="Low complexity" evidence="2">
    <location>
        <begin position="30"/>
        <end position="50"/>
    </location>
</feature>